<gene>
    <name evidence="1" type="ORF">E5358_05800</name>
</gene>
<name>A0AC61QRU1_9BACT</name>
<proteinExistence type="predicted"/>
<evidence type="ECO:0000313" key="2">
    <source>
        <dbReference type="Proteomes" id="UP000308886"/>
    </source>
</evidence>
<dbReference type="Proteomes" id="UP000308886">
    <property type="component" value="Unassembled WGS sequence"/>
</dbReference>
<protein>
    <submittedName>
        <fullName evidence="1">Uncharacterized protein</fullName>
    </submittedName>
</protein>
<accession>A0AC61QRU1</accession>
<comment type="caution">
    <text evidence="1">The sequence shown here is derived from an EMBL/GenBank/DDBJ whole genome shotgun (WGS) entry which is preliminary data.</text>
</comment>
<evidence type="ECO:0000313" key="1">
    <source>
        <dbReference type="EMBL" id="TGX82848.1"/>
    </source>
</evidence>
<organism evidence="1 2">
    <name type="scientific">Palleniella muris</name>
    <dbReference type="NCBI Taxonomy" id="3038145"/>
    <lineage>
        <taxon>Bacteria</taxon>
        <taxon>Pseudomonadati</taxon>
        <taxon>Bacteroidota</taxon>
        <taxon>Bacteroidia</taxon>
        <taxon>Bacteroidales</taxon>
        <taxon>Prevotellaceae</taxon>
        <taxon>Palleniella</taxon>
    </lineage>
</organism>
<reference evidence="1" key="1">
    <citation type="submission" date="2019-04" db="EMBL/GenBank/DDBJ databases">
        <title>Microbes associate with the intestines of laboratory mice.</title>
        <authorList>
            <person name="Navarre W."/>
            <person name="Wong E."/>
            <person name="Huang K."/>
            <person name="Tropini C."/>
            <person name="Ng K."/>
            <person name="Yu B."/>
        </authorList>
    </citation>
    <scope>NUCLEOTIDE SEQUENCE</scope>
    <source>
        <strain evidence="1">NM73_A23</strain>
    </source>
</reference>
<dbReference type="EMBL" id="SRZC01000007">
    <property type="protein sequence ID" value="TGX82848.1"/>
    <property type="molecule type" value="Genomic_DNA"/>
</dbReference>
<keyword evidence="2" id="KW-1185">Reference proteome</keyword>
<sequence length="136" mass="15754">MNCTELCEQLVKQKDEAHVRLKDSLPYILQLSNKKIEAIERGFGSFNVNDMMLYILMCKTSFILTGQEYWIISTVDDLRECIKREREFAGISSRQLAKNVKVPMTVIDAFENRNGGLRIESFLDIINALDIEIQFE</sequence>